<proteinExistence type="inferred from homology"/>
<dbReference type="SUPFAM" id="SSF50249">
    <property type="entry name" value="Nucleic acid-binding proteins"/>
    <property type="match status" value="1"/>
</dbReference>
<dbReference type="CDD" id="cd04496">
    <property type="entry name" value="SSB_OBF"/>
    <property type="match status" value="1"/>
</dbReference>
<sequence>MSEGKIPMTITGNLTADPELRFTPNGVAVANFTVASTPRVYDKATNQWKDGETLFMRCVVWREMAENITESLTKGARVVVTGILRQRNWTDDNDQKRTTYELDAEEVAASMRFAQLTIKRIARDRNAA</sequence>
<dbReference type="Gene3D" id="2.40.50.140">
    <property type="entry name" value="Nucleic acid-binding proteins"/>
    <property type="match status" value="1"/>
</dbReference>
<evidence type="ECO:0000256" key="3">
    <source>
        <dbReference type="RuleBase" id="RU000524"/>
    </source>
</evidence>
<dbReference type="InterPro" id="IPR000424">
    <property type="entry name" value="Primosome_PriB/ssb"/>
</dbReference>
<gene>
    <name evidence="4" type="primary">ssb</name>
    <name evidence="4" type="ORF">IU449_28545</name>
</gene>
<comment type="caution">
    <text evidence="4">The sequence shown here is derived from an EMBL/GenBank/DDBJ whole genome shotgun (WGS) entry which is preliminary data.</text>
</comment>
<keyword evidence="5" id="KW-1185">Reference proteome</keyword>
<name>A0ABS0DJ14_9NOCA</name>
<comment type="caution">
    <text evidence="2">Lacks conserved residue(s) required for the propagation of feature annotation.</text>
</comment>
<evidence type="ECO:0000256" key="2">
    <source>
        <dbReference type="HAMAP-Rule" id="MF_00984"/>
    </source>
</evidence>
<dbReference type="GO" id="GO:0003677">
    <property type="term" value="F:DNA binding"/>
    <property type="evidence" value="ECO:0007669"/>
    <property type="project" value="UniProtKB-KW"/>
</dbReference>
<organism evidence="4 5">
    <name type="scientific">Nocardia higoensis</name>
    <dbReference type="NCBI Taxonomy" id="228599"/>
    <lineage>
        <taxon>Bacteria</taxon>
        <taxon>Bacillati</taxon>
        <taxon>Actinomycetota</taxon>
        <taxon>Actinomycetes</taxon>
        <taxon>Mycobacteriales</taxon>
        <taxon>Nocardiaceae</taxon>
        <taxon>Nocardia</taxon>
    </lineage>
</organism>
<evidence type="ECO:0000313" key="5">
    <source>
        <dbReference type="Proteomes" id="UP000707731"/>
    </source>
</evidence>
<dbReference type="InterPro" id="IPR012340">
    <property type="entry name" value="NA-bd_OB-fold"/>
</dbReference>
<dbReference type="NCBIfam" id="TIGR00621">
    <property type="entry name" value="ssb"/>
    <property type="match status" value="1"/>
</dbReference>
<dbReference type="PANTHER" id="PTHR10302:SF27">
    <property type="entry name" value="SINGLE-STRANDED DNA-BINDING PROTEIN"/>
    <property type="match status" value="1"/>
</dbReference>
<accession>A0ABS0DJ14</accession>
<dbReference type="PANTHER" id="PTHR10302">
    <property type="entry name" value="SINGLE-STRANDED DNA-BINDING PROTEIN"/>
    <property type="match status" value="1"/>
</dbReference>
<evidence type="ECO:0000256" key="1">
    <source>
        <dbReference type="ARBA" id="ARBA00023125"/>
    </source>
</evidence>
<reference evidence="4 5" key="1">
    <citation type="submission" date="2020-10" db="EMBL/GenBank/DDBJ databases">
        <title>Identification of Nocardia species via Next-generation sequencing and recognition of intraspecies genetic diversity.</title>
        <authorList>
            <person name="Li P."/>
            <person name="Li P."/>
            <person name="Lu B."/>
        </authorList>
    </citation>
    <scope>NUCLEOTIDE SEQUENCE [LARGE SCALE GENOMIC DNA]</scope>
    <source>
        <strain evidence="4 5">BJ06-0143</strain>
    </source>
</reference>
<dbReference type="Proteomes" id="UP000707731">
    <property type="component" value="Unassembled WGS sequence"/>
</dbReference>
<dbReference type="RefSeq" id="WP_195005284.1">
    <property type="nucleotide sequence ID" value="NZ_JADLQN010000017.1"/>
</dbReference>
<dbReference type="EMBL" id="JADLQN010000017">
    <property type="protein sequence ID" value="MBF6358450.1"/>
    <property type="molecule type" value="Genomic_DNA"/>
</dbReference>
<evidence type="ECO:0000313" key="4">
    <source>
        <dbReference type="EMBL" id="MBF6358450.1"/>
    </source>
</evidence>
<protein>
    <recommendedName>
        <fullName evidence="2 3">Single-stranded DNA-binding protein</fullName>
        <shortName evidence="2">SSB</shortName>
    </recommendedName>
</protein>
<dbReference type="Pfam" id="PF00436">
    <property type="entry name" value="SSB"/>
    <property type="match status" value="1"/>
</dbReference>
<dbReference type="HAMAP" id="MF_00984">
    <property type="entry name" value="SSB"/>
    <property type="match status" value="1"/>
</dbReference>
<dbReference type="InterPro" id="IPR011344">
    <property type="entry name" value="ssDNA-bd"/>
</dbReference>
<comment type="subunit">
    <text evidence="2">Homotetramer.</text>
</comment>
<dbReference type="PROSITE" id="PS50935">
    <property type="entry name" value="SSB"/>
    <property type="match status" value="1"/>
</dbReference>
<keyword evidence="1 2" id="KW-0238">DNA-binding</keyword>